<dbReference type="EMBL" id="SRLO01013117">
    <property type="protein sequence ID" value="TNN25228.1"/>
    <property type="molecule type" value="Genomic_DNA"/>
</dbReference>
<evidence type="ECO:0000313" key="2">
    <source>
        <dbReference type="Proteomes" id="UP000314294"/>
    </source>
</evidence>
<reference evidence="1 2" key="1">
    <citation type="submission" date="2019-03" db="EMBL/GenBank/DDBJ databases">
        <title>First draft genome of Liparis tanakae, snailfish: a comprehensive survey of snailfish specific genes.</title>
        <authorList>
            <person name="Kim W."/>
            <person name="Song I."/>
            <person name="Jeong J.-H."/>
            <person name="Kim D."/>
            <person name="Kim S."/>
            <person name="Ryu S."/>
            <person name="Song J.Y."/>
            <person name="Lee S.K."/>
        </authorList>
    </citation>
    <scope>NUCLEOTIDE SEQUENCE [LARGE SCALE GENOMIC DNA]</scope>
    <source>
        <tissue evidence="1">Muscle</tissue>
    </source>
</reference>
<gene>
    <name evidence="1" type="ORF">EYF80_064644</name>
</gene>
<dbReference type="AlphaFoldDB" id="A0A4Z2E8U0"/>
<sequence length="18" mass="2000">MLRSRLGLRKVTFAPPAS</sequence>
<keyword evidence="2" id="KW-1185">Reference proteome</keyword>
<dbReference type="Proteomes" id="UP000314294">
    <property type="component" value="Unassembled WGS sequence"/>
</dbReference>
<accession>A0A4Z2E8U0</accession>
<proteinExistence type="predicted"/>
<evidence type="ECO:0000313" key="1">
    <source>
        <dbReference type="EMBL" id="TNN25228.1"/>
    </source>
</evidence>
<organism evidence="1 2">
    <name type="scientific">Liparis tanakae</name>
    <name type="common">Tanaka's snailfish</name>
    <dbReference type="NCBI Taxonomy" id="230148"/>
    <lineage>
        <taxon>Eukaryota</taxon>
        <taxon>Metazoa</taxon>
        <taxon>Chordata</taxon>
        <taxon>Craniata</taxon>
        <taxon>Vertebrata</taxon>
        <taxon>Euteleostomi</taxon>
        <taxon>Actinopterygii</taxon>
        <taxon>Neopterygii</taxon>
        <taxon>Teleostei</taxon>
        <taxon>Neoteleostei</taxon>
        <taxon>Acanthomorphata</taxon>
        <taxon>Eupercaria</taxon>
        <taxon>Perciformes</taxon>
        <taxon>Cottioidei</taxon>
        <taxon>Cottales</taxon>
        <taxon>Liparidae</taxon>
        <taxon>Liparis</taxon>
    </lineage>
</organism>
<comment type="caution">
    <text evidence="1">The sequence shown here is derived from an EMBL/GenBank/DDBJ whole genome shotgun (WGS) entry which is preliminary data.</text>
</comment>
<protein>
    <submittedName>
        <fullName evidence="1">Uncharacterized protein</fullName>
    </submittedName>
</protein>
<name>A0A4Z2E8U0_9TELE</name>